<dbReference type="EMBL" id="CM042042">
    <property type="protein sequence ID" value="KAI3704373.1"/>
    <property type="molecule type" value="Genomic_DNA"/>
</dbReference>
<reference evidence="1 2" key="2">
    <citation type="journal article" date="2022" name="Mol. Ecol. Resour.">
        <title>The genomes of chicory, endive, great burdock and yacon provide insights into Asteraceae paleo-polyploidization history and plant inulin production.</title>
        <authorList>
            <person name="Fan W."/>
            <person name="Wang S."/>
            <person name="Wang H."/>
            <person name="Wang A."/>
            <person name="Jiang F."/>
            <person name="Liu H."/>
            <person name="Zhao H."/>
            <person name="Xu D."/>
            <person name="Zhang Y."/>
        </authorList>
    </citation>
    <scope>NUCLEOTIDE SEQUENCE [LARGE SCALE GENOMIC DNA]</scope>
    <source>
        <strain evidence="2">cv. Yunnan</strain>
        <tissue evidence="1">Leaves</tissue>
    </source>
</reference>
<keyword evidence="2" id="KW-1185">Reference proteome</keyword>
<evidence type="ECO:0000313" key="2">
    <source>
        <dbReference type="Proteomes" id="UP001056120"/>
    </source>
</evidence>
<reference evidence="2" key="1">
    <citation type="journal article" date="2022" name="Mol. Ecol. Resour.">
        <title>The genomes of chicory, endive, great burdock and yacon provide insights into Asteraceae palaeo-polyploidization history and plant inulin production.</title>
        <authorList>
            <person name="Fan W."/>
            <person name="Wang S."/>
            <person name="Wang H."/>
            <person name="Wang A."/>
            <person name="Jiang F."/>
            <person name="Liu H."/>
            <person name="Zhao H."/>
            <person name="Xu D."/>
            <person name="Zhang Y."/>
        </authorList>
    </citation>
    <scope>NUCLEOTIDE SEQUENCE [LARGE SCALE GENOMIC DNA]</scope>
    <source>
        <strain evidence="2">cv. Yunnan</strain>
    </source>
</reference>
<organism evidence="1 2">
    <name type="scientific">Smallanthus sonchifolius</name>
    <dbReference type="NCBI Taxonomy" id="185202"/>
    <lineage>
        <taxon>Eukaryota</taxon>
        <taxon>Viridiplantae</taxon>
        <taxon>Streptophyta</taxon>
        <taxon>Embryophyta</taxon>
        <taxon>Tracheophyta</taxon>
        <taxon>Spermatophyta</taxon>
        <taxon>Magnoliopsida</taxon>
        <taxon>eudicotyledons</taxon>
        <taxon>Gunneridae</taxon>
        <taxon>Pentapetalae</taxon>
        <taxon>asterids</taxon>
        <taxon>campanulids</taxon>
        <taxon>Asterales</taxon>
        <taxon>Asteraceae</taxon>
        <taxon>Asteroideae</taxon>
        <taxon>Heliantheae alliance</taxon>
        <taxon>Millerieae</taxon>
        <taxon>Smallanthus</taxon>
    </lineage>
</organism>
<evidence type="ECO:0000313" key="1">
    <source>
        <dbReference type="EMBL" id="KAI3704373.1"/>
    </source>
</evidence>
<comment type="caution">
    <text evidence="1">The sequence shown here is derived from an EMBL/GenBank/DDBJ whole genome shotgun (WGS) entry which is preliminary data.</text>
</comment>
<name>A0ACB9A4P4_9ASTR</name>
<proteinExistence type="predicted"/>
<dbReference type="Proteomes" id="UP001056120">
    <property type="component" value="Linkage Group LG25"/>
</dbReference>
<accession>A0ACB9A4P4</accession>
<sequence>MFVKRIMILIRLLHPSLSRNIWKGNCERNTKLSKLSPGVEDTGIAFRPVEGLQYDKEAVIRVRSLTWRSLCVDSHRS</sequence>
<protein>
    <submittedName>
        <fullName evidence="1">Uncharacterized protein</fullName>
    </submittedName>
</protein>
<gene>
    <name evidence="1" type="ORF">L1987_74591</name>
</gene>